<dbReference type="Pfam" id="PF01393">
    <property type="entry name" value="Chromo_shadow"/>
    <property type="match status" value="1"/>
</dbReference>
<evidence type="ECO:0000256" key="2">
    <source>
        <dbReference type="ARBA" id="ARBA00023242"/>
    </source>
</evidence>
<dbReference type="Pfam" id="PF00385">
    <property type="entry name" value="Chromo"/>
    <property type="match status" value="1"/>
</dbReference>
<reference evidence="5" key="1">
    <citation type="submission" date="2023-03" db="EMBL/GenBank/DDBJ databases">
        <title>Massive genome expansion in bonnet fungi (Mycena s.s.) driven by repeated elements and novel gene families across ecological guilds.</title>
        <authorList>
            <consortium name="Lawrence Berkeley National Laboratory"/>
            <person name="Harder C.B."/>
            <person name="Miyauchi S."/>
            <person name="Viragh M."/>
            <person name="Kuo A."/>
            <person name="Thoen E."/>
            <person name="Andreopoulos B."/>
            <person name="Lu D."/>
            <person name="Skrede I."/>
            <person name="Drula E."/>
            <person name="Henrissat B."/>
            <person name="Morin E."/>
            <person name="Kohler A."/>
            <person name="Barry K."/>
            <person name="LaButti K."/>
            <person name="Morin E."/>
            <person name="Salamov A."/>
            <person name="Lipzen A."/>
            <person name="Mereny Z."/>
            <person name="Hegedus B."/>
            <person name="Baldrian P."/>
            <person name="Stursova M."/>
            <person name="Weitz H."/>
            <person name="Taylor A."/>
            <person name="Grigoriev I.V."/>
            <person name="Nagy L.G."/>
            <person name="Martin F."/>
            <person name="Kauserud H."/>
        </authorList>
    </citation>
    <scope>NUCLEOTIDE SEQUENCE</scope>
    <source>
        <strain evidence="5">9144</strain>
    </source>
</reference>
<sequence>MAQMSPIPSDASDDGAKTEKKASSKSPAKAMKDKGKEESEVEDSEPQSGGEGEGSGEEEEYEIEAILDAKKGKFPKNTLGYFVKWKGYESEHNSWVREEDAGNATELIEAFWKERDRKKAVKKTVTAETKRTASARKSTAGADGDSDVGESASAPPKKRGRKAASDTADKEKDTAKVSGGRPAKKPRLSKKRAASQDEEALPSDEELGSMADHMHVVTWDHLVKHLDTVERVDDGTLYVYFTLHTGERIRESAAVCADKIPKMLIHFYESNLRWKEADRDP</sequence>
<evidence type="ECO:0000259" key="4">
    <source>
        <dbReference type="PROSITE" id="PS50013"/>
    </source>
</evidence>
<dbReference type="SMART" id="SM00298">
    <property type="entry name" value="CHROMO"/>
    <property type="match status" value="1"/>
</dbReference>
<organism evidence="5 6">
    <name type="scientific">Mycena pura</name>
    <dbReference type="NCBI Taxonomy" id="153505"/>
    <lineage>
        <taxon>Eukaryota</taxon>
        <taxon>Fungi</taxon>
        <taxon>Dikarya</taxon>
        <taxon>Basidiomycota</taxon>
        <taxon>Agaricomycotina</taxon>
        <taxon>Agaricomycetes</taxon>
        <taxon>Agaricomycetidae</taxon>
        <taxon>Agaricales</taxon>
        <taxon>Marasmiineae</taxon>
        <taxon>Mycenaceae</taxon>
        <taxon>Mycena</taxon>
    </lineage>
</organism>
<evidence type="ECO:0000256" key="1">
    <source>
        <dbReference type="ARBA" id="ARBA00004123"/>
    </source>
</evidence>
<feature type="region of interest" description="Disordered" evidence="3">
    <location>
        <begin position="115"/>
        <end position="206"/>
    </location>
</feature>
<dbReference type="InterPro" id="IPR023780">
    <property type="entry name" value="Chromo_domain"/>
</dbReference>
<accession>A0AAD7E5Z0</accession>
<comment type="caution">
    <text evidence="5">The sequence shown here is derived from an EMBL/GenBank/DDBJ whole genome shotgun (WGS) entry which is preliminary data.</text>
</comment>
<dbReference type="Proteomes" id="UP001219525">
    <property type="component" value="Unassembled WGS sequence"/>
</dbReference>
<evidence type="ECO:0000256" key="3">
    <source>
        <dbReference type="SAM" id="MobiDB-lite"/>
    </source>
</evidence>
<feature type="compositionally biased region" description="Acidic residues" evidence="3">
    <location>
        <begin position="196"/>
        <end position="206"/>
    </location>
</feature>
<dbReference type="GO" id="GO:0006338">
    <property type="term" value="P:chromatin remodeling"/>
    <property type="evidence" value="ECO:0007669"/>
    <property type="project" value="UniProtKB-ARBA"/>
</dbReference>
<dbReference type="SUPFAM" id="SSF54160">
    <property type="entry name" value="Chromo domain-like"/>
    <property type="match status" value="2"/>
</dbReference>
<dbReference type="InterPro" id="IPR016197">
    <property type="entry name" value="Chromo-like_dom_sf"/>
</dbReference>
<keyword evidence="2" id="KW-0539">Nucleus</keyword>
<feature type="region of interest" description="Disordered" evidence="3">
    <location>
        <begin position="1"/>
        <end position="69"/>
    </location>
</feature>
<evidence type="ECO:0000313" key="6">
    <source>
        <dbReference type="Proteomes" id="UP001219525"/>
    </source>
</evidence>
<evidence type="ECO:0000313" key="5">
    <source>
        <dbReference type="EMBL" id="KAJ7230494.1"/>
    </source>
</evidence>
<name>A0AAD7E5Z0_9AGAR</name>
<dbReference type="InterPro" id="IPR008251">
    <property type="entry name" value="Chromo_shadow_dom"/>
</dbReference>
<dbReference type="InterPro" id="IPR051219">
    <property type="entry name" value="Heterochromatin_chromo-domain"/>
</dbReference>
<dbReference type="GO" id="GO:0005634">
    <property type="term" value="C:nucleus"/>
    <property type="evidence" value="ECO:0007669"/>
    <property type="project" value="UniProtKB-SubCell"/>
</dbReference>
<dbReference type="AlphaFoldDB" id="A0AAD7E5Z0"/>
<feature type="compositionally biased region" description="Acidic residues" evidence="3">
    <location>
        <begin position="54"/>
        <end position="65"/>
    </location>
</feature>
<comment type="subcellular location">
    <subcellularLocation>
        <location evidence="1">Nucleus</location>
    </subcellularLocation>
</comment>
<feature type="domain" description="Chromo" evidence="4">
    <location>
        <begin position="61"/>
        <end position="123"/>
    </location>
</feature>
<dbReference type="SMART" id="SM00300">
    <property type="entry name" value="ChSh"/>
    <property type="match status" value="1"/>
</dbReference>
<keyword evidence="6" id="KW-1185">Reference proteome</keyword>
<dbReference type="PANTHER" id="PTHR22812">
    <property type="entry name" value="CHROMOBOX PROTEIN"/>
    <property type="match status" value="1"/>
</dbReference>
<dbReference type="InterPro" id="IPR000953">
    <property type="entry name" value="Chromo/chromo_shadow_dom"/>
</dbReference>
<protein>
    <recommendedName>
        <fullName evidence="4">Chromo domain-containing protein</fullName>
    </recommendedName>
</protein>
<feature type="compositionally biased region" description="Basic and acidic residues" evidence="3">
    <location>
        <begin position="163"/>
        <end position="175"/>
    </location>
</feature>
<dbReference type="PROSITE" id="PS50013">
    <property type="entry name" value="CHROMO_2"/>
    <property type="match status" value="1"/>
</dbReference>
<dbReference type="Gene3D" id="2.40.50.40">
    <property type="match status" value="2"/>
</dbReference>
<feature type="compositionally biased region" description="Basic residues" evidence="3">
    <location>
        <begin position="182"/>
        <end position="193"/>
    </location>
</feature>
<proteinExistence type="predicted"/>
<dbReference type="EMBL" id="JARJCW010000001">
    <property type="protein sequence ID" value="KAJ7230494.1"/>
    <property type="molecule type" value="Genomic_DNA"/>
</dbReference>
<gene>
    <name evidence="5" type="ORF">GGX14DRAFT_410951</name>
</gene>